<name>A0ABS3B3F6_9XANT</name>
<dbReference type="InterPro" id="IPR003313">
    <property type="entry name" value="AraC-bd"/>
</dbReference>
<evidence type="ECO:0000259" key="5">
    <source>
        <dbReference type="PROSITE" id="PS01124"/>
    </source>
</evidence>
<dbReference type="SUPFAM" id="SSF46689">
    <property type="entry name" value="Homeodomain-like"/>
    <property type="match status" value="1"/>
</dbReference>
<evidence type="ECO:0000256" key="3">
    <source>
        <dbReference type="ARBA" id="ARBA00023163"/>
    </source>
</evidence>
<dbReference type="PROSITE" id="PS01124">
    <property type="entry name" value="HTH_ARAC_FAMILY_2"/>
    <property type="match status" value="1"/>
</dbReference>
<organism evidence="6 7">
    <name type="scientific">Xanthomonas bonasiae</name>
    <dbReference type="NCBI Taxonomy" id="2810351"/>
    <lineage>
        <taxon>Bacteria</taxon>
        <taxon>Pseudomonadati</taxon>
        <taxon>Pseudomonadota</taxon>
        <taxon>Gammaproteobacteria</taxon>
        <taxon>Lysobacterales</taxon>
        <taxon>Lysobacteraceae</taxon>
        <taxon>Xanthomonas</taxon>
    </lineage>
</organism>
<dbReference type="PANTHER" id="PTHR11019:SF159">
    <property type="entry name" value="TRANSCRIPTIONAL REGULATOR-RELATED"/>
    <property type="match status" value="1"/>
</dbReference>
<accession>A0ABS3B3F6</accession>
<dbReference type="Gene3D" id="1.10.10.60">
    <property type="entry name" value="Homeodomain-like"/>
    <property type="match status" value="1"/>
</dbReference>
<evidence type="ECO:0000313" key="6">
    <source>
        <dbReference type="EMBL" id="MBN6103159.1"/>
    </source>
</evidence>
<keyword evidence="7" id="KW-1185">Reference proteome</keyword>
<dbReference type="SMART" id="SM00342">
    <property type="entry name" value="HTH_ARAC"/>
    <property type="match status" value="1"/>
</dbReference>
<comment type="caution">
    <text evidence="6">The sequence shown here is derived from an EMBL/GenBank/DDBJ whole genome shotgun (WGS) entry which is preliminary data.</text>
</comment>
<keyword evidence="1" id="KW-0805">Transcription regulation</keyword>
<dbReference type="InterPro" id="IPR018060">
    <property type="entry name" value="HTH_AraC"/>
</dbReference>
<dbReference type="InterPro" id="IPR011051">
    <property type="entry name" value="RmlC_Cupin_sf"/>
</dbReference>
<protein>
    <submittedName>
        <fullName evidence="6">Helix-turn-helix transcriptional regulator</fullName>
    </submittedName>
</protein>
<dbReference type="EMBL" id="JAFIWB010000014">
    <property type="protein sequence ID" value="MBN6103159.1"/>
    <property type="molecule type" value="Genomic_DNA"/>
</dbReference>
<gene>
    <name evidence="6" type="ORF">JR064_13380</name>
</gene>
<keyword evidence="2" id="KW-0238">DNA-binding</keyword>
<feature type="region of interest" description="Disordered" evidence="4">
    <location>
        <begin position="1"/>
        <end position="20"/>
    </location>
</feature>
<dbReference type="Pfam" id="PF12833">
    <property type="entry name" value="HTH_18"/>
    <property type="match status" value="1"/>
</dbReference>
<keyword evidence="3" id="KW-0804">Transcription</keyword>
<evidence type="ECO:0000256" key="2">
    <source>
        <dbReference type="ARBA" id="ARBA00023125"/>
    </source>
</evidence>
<reference evidence="6 7" key="1">
    <citation type="submission" date="2021-02" db="EMBL/GenBank/DDBJ databases">
        <title>Taxonomically Unique Crown Gall-Associated Xanthomonas Stains Have Deficiency in Virulence Repertories.</title>
        <authorList>
            <person name="Mafakheri H."/>
            <person name="Taghavi S.M."/>
            <person name="Dimkic I."/>
            <person name="Nemanja K."/>
            <person name="Osdaghi E."/>
        </authorList>
    </citation>
    <scope>NUCLEOTIDE SEQUENCE [LARGE SCALE GENOMIC DNA]</scope>
    <source>
        <strain evidence="6 7">FX4</strain>
    </source>
</reference>
<evidence type="ECO:0000256" key="4">
    <source>
        <dbReference type="SAM" id="MobiDB-lite"/>
    </source>
</evidence>
<dbReference type="Pfam" id="PF02311">
    <property type="entry name" value="AraC_binding"/>
    <property type="match status" value="1"/>
</dbReference>
<dbReference type="InterPro" id="IPR009057">
    <property type="entry name" value="Homeodomain-like_sf"/>
</dbReference>
<evidence type="ECO:0000256" key="1">
    <source>
        <dbReference type="ARBA" id="ARBA00023015"/>
    </source>
</evidence>
<proteinExistence type="predicted"/>
<dbReference type="CDD" id="cd06124">
    <property type="entry name" value="cupin_NimR-like_N"/>
    <property type="match status" value="1"/>
</dbReference>
<dbReference type="PANTHER" id="PTHR11019">
    <property type="entry name" value="HTH-TYPE TRANSCRIPTIONAL REGULATOR NIMR"/>
    <property type="match status" value="1"/>
</dbReference>
<sequence>MDIENQPFASLPSPQRGASADLHDPRIAEWFDQADGPPLLAFLAQTPVALEHEVDWHRHVRGQMICVEEGLLGTRTEHGHWTLPPGCAGWMPPQELHTVQIAGPLRIYVLLVHPAACAELADRPCVIGMNGLLRELLLRVAAWGMPQALDADQQRICAVLLDELRQAPIERLHLPMPSDRRLLRIAAQLLATPADHRSLAQWAQWAGLSPRSLSRHFREETGLSFAGWRQQARLAEALRQLSDGSSVADAAHRLGYSSPSAFVTAFRGHFGSPPARYLAAADRAGATRGLASPAASG</sequence>
<feature type="domain" description="HTH araC/xylS-type" evidence="5">
    <location>
        <begin position="180"/>
        <end position="280"/>
    </location>
</feature>
<dbReference type="RefSeq" id="WP_206230026.1">
    <property type="nucleotide sequence ID" value="NZ_JAFIWB010000014.1"/>
</dbReference>
<evidence type="ECO:0000313" key="7">
    <source>
        <dbReference type="Proteomes" id="UP000695802"/>
    </source>
</evidence>
<dbReference type="Proteomes" id="UP000695802">
    <property type="component" value="Unassembled WGS sequence"/>
</dbReference>
<dbReference type="SUPFAM" id="SSF51182">
    <property type="entry name" value="RmlC-like cupins"/>
    <property type="match status" value="1"/>
</dbReference>